<feature type="domain" description="HTH araC/xylS-type" evidence="4">
    <location>
        <begin position="222"/>
        <end position="323"/>
    </location>
</feature>
<protein>
    <recommendedName>
        <fullName evidence="4">HTH araC/xylS-type domain-containing protein</fullName>
    </recommendedName>
</protein>
<dbReference type="EMBL" id="MASU01000009">
    <property type="protein sequence ID" value="PXY28864.1"/>
    <property type="molecule type" value="Genomic_DNA"/>
</dbReference>
<accession>A0A318LV39</accession>
<keyword evidence="1" id="KW-0805">Transcription regulation</keyword>
<dbReference type="Proteomes" id="UP000247892">
    <property type="component" value="Unassembled WGS sequence"/>
</dbReference>
<dbReference type="InterPro" id="IPR050204">
    <property type="entry name" value="AraC_XylS_family_regulators"/>
</dbReference>
<dbReference type="GO" id="GO:0043565">
    <property type="term" value="F:sequence-specific DNA binding"/>
    <property type="evidence" value="ECO:0007669"/>
    <property type="project" value="InterPro"/>
</dbReference>
<gene>
    <name evidence="5" type="ORF">BA062_22490</name>
</gene>
<evidence type="ECO:0000256" key="1">
    <source>
        <dbReference type="ARBA" id="ARBA00023015"/>
    </source>
</evidence>
<dbReference type="InterPro" id="IPR009057">
    <property type="entry name" value="Homeodomain-like_sf"/>
</dbReference>
<dbReference type="PANTHER" id="PTHR46796:SF12">
    <property type="entry name" value="HTH-TYPE DNA-BINDING TRANSCRIPTIONAL ACTIVATOR EUTR"/>
    <property type="match status" value="1"/>
</dbReference>
<dbReference type="Pfam" id="PF14525">
    <property type="entry name" value="AraC_binding_2"/>
    <property type="match status" value="1"/>
</dbReference>
<evidence type="ECO:0000256" key="3">
    <source>
        <dbReference type="ARBA" id="ARBA00023163"/>
    </source>
</evidence>
<evidence type="ECO:0000313" key="6">
    <source>
        <dbReference type="Proteomes" id="UP000247892"/>
    </source>
</evidence>
<reference evidence="5 6" key="1">
    <citation type="submission" date="2016-07" db="EMBL/GenBank/DDBJ databases">
        <title>Draft genome sequence of Prauserella sp. YIM 121212, isolated from alkaline soil.</title>
        <authorList>
            <person name="Ruckert C."/>
            <person name="Albersmeier A."/>
            <person name="Jiang C.-L."/>
            <person name="Jiang Y."/>
            <person name="Kalinowski J."/>
            <person name="Schneider O."/>
            <person name="Winkler A."/>
            <person name="Zotchev S.B."/>
        </authorList>
    </citation>
    <scope>NUCLEOTIDE SEQUENCE [LARGE SCALE GENOMIC DNA]</scope>
    <source>
        <strain evidence="5 6">YIM 121212</strain>
    </source>
</reference>
<sequence length="323" mass="36172">MIQKPLSRFELFHSQDLDVTRDAVGRVFCDHRMELSERDGELDARMHSKRLDKVGMSYIGYGADVRVDPGVLDTFYVVQVPLMGTGLFQQGAEHVYGVPGVAVVVGPTRPLSMRLDGDLELVILRIERTALEATLSDLLDRSLPNPIEFDLGMAISGYARTWYDYLMFCVSELNRPDSLLNHPLSIQQMEQNLMSGLLIAQHSNYADMLHGKALPAPSRAVSRAVEIIENHPELAHTMGSLAREAGVSVRALQKGFRRHLDTTPSAFLRGVRLQRAHDELRAAQPDTVTVGEVAGRWGFVHPGRFATSYRRKYNETPSQTLHR</sequence>
<dbReference type="PANTHER" id="PTHR46796">
    <property type="entry name" value="HTH-TYPE TRANSCRIPTIONAL ACTIVATOR RHAS-RELATED"/>
    <property type="match status" value="1"/>
</dbReference>
<keyword evidence="6" id="KW-1185">Reference proteome</keyword>
<keyword evidence="2" id="KW-0238">DNA-binding</keyword>
<dbReference type="Pfam" id="PF12833">
    <property type="entry name" value="HTH_18"/>
    <property type="match status" value="1"/>
</dbReference>
<evidence type="ECO:0000313" key="5">
    <source>
        <dbReference type="EMBL" id="PXY28864.1"/>
    </source>
</evidence>
<dbReference type="RefSeq" id="WP_245959957.1">
    <property type="nucleotide sequence ID" value="NZ_JBHVKT010000005.1"/>
</dbReference>
<dbReference type="GO" id="GO:0003700">
    <property type="term" value="F:DNA-binding transcription factor activity"/>
    <property type="evidence" value="ECO:0007669"/>
    <property type="project" value="InterPro"/>
</dbReference>
<dbReference type="AlphaFoldDB" id="A0A318LV39"/>
<proteinExistence type="predicted"/>
<evidence type="ECO:0000259" key="4">
    <source>
        <dbReference type="PROSITE" id="PS01124"/>
    </source>
</evidence>
<dbReference type="SMART" id="SM00342">
    <property type="entry name" value="HTH_ARAC"/>
    <property type="match status" value="1"/>
</dbReference>
<dbReference type="Gene3D" id="1.10.10.60">
    <property type="entry name" value="Homeodomain-like"/>
    <property type="match status" value="1"/>
</dbReference>
<dbReference type="InterPro" id="IPR035418">
    <property type="entry name" value="AraC-bd_2"/>
</dbReference>
<dbReference type="PROSITE" id="PS01124">
    <property type="entry name" value="HTH_ARAC_FAMILY_2"/>
    <property type="match status" value="1"/>
</dbReference>
<organism evidence="5 6">
    <name type="scientific">Prauserella flavalba</name>
    <dbReference type="NCBI Taxonomy" id="1477506"/>
    <lineage>
        <taxon>Bacteria</taxon>
        <taxon>Bacillati</taxon>
        <taxon>Actinomycetota</taxon>
        <taxon>Actinomycetes</taxon>
        <taxon>Pseudonocardiales</taxon>
        <taxon>Pseudonocardiaceae</taxon>
        <taxon>Prauserella</taxon>
    </lineage>
</organism>
<keyword evidence="3" id="KW-0804">Transcription</keyword>
<dbReference type="InterPro" id="IPR018060">
    <property type="entry name" value="HTH_AraC"/>
</dbReference>
<name>A0A318LV39_9PSEU</name>
<evidence type="ECO:0000256" key="2">
    <source>
        <dbReference type="ARBA" id="ARBA00023125"/>
    </source>
</evidence>
<dbReference type="SUPFAM" id="SSF46689">
    <property type="entry name" value="Homeodomain-like"/>
    <property type="match status" value="2"/>
</dbReference>
<comment type="caution">
    <text evidence="5">The sequence shown here is derived from an EMBL/GenBank/DDBJ whole genome shotgun (WGS) entry which is preliminary data.</text>
</comment>